<evidence type="ECO:0000313" key="2">
    <source>
        <dbReference type="Proteomes" id="UP000067738"/>
    </source>
</evidence>
<proteinExistence type="predicted"/>
<dbReference type="Proteomes" id="UP000067738">
    <property type="component" value="Chromosome"/>
</dbReference>
<name>A0A0U3EBC9_9EURY</name>
<dbReference type="PATRIC" id="fig|230361.4.peg.1165"/>
<dbReference type="EMBL" id="CP011266">
    <property type="protein sequence ID" value="ALT68913.1"/>
    <property type="molecule type" value="Genomic_DNA"/>
</dbReference>
<keyword evidence="2" id="KW-1185">Reference proteome</keyword>
<gene>
    <name evidence="1" type="ORF">sm9_1129</name>
</gene>
<dbReference type="KEGG" id="mmil:sm9_1129"/>
<protein>
    <submittedName>
        <fullName evidence="1">Uncharacterized protein</fullName>
    </submittedName>
</protein>
<sequence>MECRKYELNKDKISEFIDDLINLDDWIPFEVNINHPTLYYDQIQNAKDKSALSNKQYAHVAIRDEYQRNHNYIEETLDWEIELFLNKYPQFKSLYNINEEYEYGVNDIDSKKSINPFSRLLNSLKRMFF</sequence>
<accession>A0A0U3EBC9</accession>
<organism evidence="1 2">
    <name type="scientific">Methanobrevibacter millerae</name>
    <dbReference type="NCBI Taxonomy" id="230361"/>
    <lineage>
        <taxon>Archaea</taxon>
        <taxon>Methanobacteriati</taxon>
        <taxon>Methanobacteriota</taxon>
        <taxon>Methanomada group</taxon>
        <taxon>Methanobacteria</taxon>
        <taxon>Methanobacteriales</taxon>
        <taxon>Methanobacteriaceae</taxon>
        <taxon>Methanobrevibacter</taxon>
    </lineage>
</organism>
<reference evidence="1 2" key="1">
    <citation type="submission" date="2015-04" db="EMBL/GenBank/DDBJ databases">
        <title>The complete genome sequence of the rumen methanogen Methanobrevibacter millerae SM9.</title>
        <authorList>
            <person name="Leahy S.C."/>
            <person name="Kelly W.J."/>
            <person name="Pacheco D.M."/>
            <person name="Li D."/>
            <person name="Altermann E."/>
            <person name="Attwood G.T."/>
        </authorList>
    </citation>
    <scope>NUCLEOTIDE SEQUENCE [LARGE SCALE GENOMIC DNA]</scope>
    <source>
        <strain evidence="1 2">SM9</strain>
    </source>
</reference>
<dbReference type="AlphaFoldDB" id="A0A0U3EBC9"/>
<evidence type="ECO:0000313" key="1">
    <source>
        <dbReference type="EMBL" id="ALT68913.1"/>
    </source>
</evidence>